<dbReference type="InterPro" id="IPR017907">
    <property type="entry name" value="Znf_RING_CS"/>
</dbReference>
<reference evidence="5" key="1">
    <citation type="journal article" date="2011" name="Genome Res.">
        <title>Phylogeny-wide analysis of social amoeba genomes highlights ancient origins for complex intercellular communication.</title>
        <authorList>
            <person name="Heidel A.J."/>
            <person name="Lawal H.M."/>
            <person name="Felder M."/>
            <person name="Schilde C."/>
            <person name="Helps N.R."/>
            <person name="Tunggal B."/>
            <person name="Rivero F."/>
            <person name="John U."/>
            <person name="Schleicher M."/>
            <person name="Eichinger L."/>
            <person name="Platzer M."/>
            <person name="Noegel A.A."/>
            <person name="Schaap P."/>
            <person name="Gloeckner G."/>
        </authorList>
    </citation>
    <scope>NUCLEOTIDE SEQUENCE [LARGE SCALE GENOMIC DNA]</scope>
    <source>
        <strain evidence="5">SH3</strain>
    </source>
</reference>
<evidence type="ECO:0008006" key="6">
    <source>
        <dbReference type="Google" id="ProtNLM"/>
    </source>
</evidence>
<dbReference type="EMBL" id="GL883007">
    <property type="protein sequence ID" value="EGG24222.1"/>
    <property type="molecule type" value="Genomic_DNA"/>
</dbReference>
<evidence type="ECO:0000256" key="3">
    <source>
        <dbReference type="ARBA" id="ARBA00022833"/>
    </source>
</evidence>
<dbReference type="GeneID" id="14876328"/>
<keyword evidence="1" id="KW-0479">Metal-binding</keyword>
<name>F4PKU8_CACFS</name>
<evidence type="ECO:0000256" key="1">
    <source>
        <dbReference type="ARBA" id="ARBA00022723"/>
    </source>
</evidence>
<dbReference type="Proteomes" id="UP000007797">
    <property type="component" value="Unassembled WGS sequence"/>
</dbReference>
<protein>
    <recommendedName>
        <fullName evidence="6">RING-type domain-containing protein</fullName>
    </recommendedName>
</protein>
<gene>
    <name evidence="4" type="ORF">DFA_06369</name>
</gene>
<evidence type="ECO:0000256" key="2">
    <source>
        <dbReference type="ARBA" id="ARBA00022771"/>
    </source>
</evidence>
<dbReference type="PROSITE" id="PS00518">
    <property type="entry name" value="ZF_RING_1"/>
    <property type="match status" value="1"/>
</dbReference>
<dbReference type="GO" id="GO:0008270">
    <property type="term" value="F:zinc ion binding"/>
    <property type="evidence" value="ECO:0007669"/>
    <property type="project" value="UniProtKB-KW"/>
</dbReference>
<keyword evidence="3" id="KW-0862">Zinc</keyword>
<proteinExistence type="predicted"/>
<evidence type="ECO:0000313" key="5">
    <source>
        <dbReference type="Proteomes" id="UP000007797"/>
    </source>
</evidence>
<sequence length="687" mass="78428">MEQPHTSINIICQVEDCKSDKEIVYCSGDYSCDSSHKKEGDDQTKQNDHKFIRLKYNDQKRKWVMESTPIRHGYPYINELVSFIGPSGSGKSAILRSLLQVRKDQVRVDQTRMTLPLPTPDSTKCRSTSEDIDYYLRDVEGVGYRVFLDSEGSGGTGSELLTPDQLAKRLKFLQEIYPRLLHIISGMVVYVFNNTKEQDTFIKDLSKMVSHIESKAINSPYKCHLLVIFNNQVDLSESGKDVDFFQRSEFINSKEVAKIKSFFKSCKSISLPKASTEPVLFLGQLKSILKHFDVSSLDGKNPVNSIDDFFSVPSTNSIKTNRLDYLSSSSNNLTLEEKYKAVIDHMKMKLSRIPQKDNTIDWQKNSRTQRQHFVELDIQIQNSIKCQSTHPDHPNIKCDLAFTSHELNHRSLETRKQKVSVDQKPDNNQIFGNNSLELEESIEWSGGFKYPEGMSFDGLSLFANHHHHHLDQHNPNPEESIKSSYNSATTTEILQQLEISPSDNSSSDKGKETLKLMANVCIFCLFGKPNRLRLNCEHSFCDKCIGDGDNCLFCNIPSEIIRYIPPPPSPSPVPKTQQLFISQKQTNVKKILLNFESMLECIVLLAFQTDPIAYTNRYNHLKKINFINSTYEQVLLSIFQVVPDQSFIGIGICLFFVKRGAKEGLAYSPEMTFLSNRRDIENTMRVI</sequence>
<dbReference type="SUPFAM" id="SSF57850">
    <property type="entry name" value="RING/U-box"/>
    <property type="match status" value="1"/>
</dbReference>
<keyword evidence="2" id="KW-0863">Zinc-finger</keyword>
<keyword evidence="5" id="KW-1185">Reference proteome</keyword>
<accession>F4PKU8</accession>
<dbReference type="KEGG" id="dfa:DFA_06369"/>
<dbReference type="RefSeq" id="XP_004362073.1">
    <property type="nucleotide sequence ID" value="XM_004362016.1"/>
</dbReference>
<organism evidence="4 5">
    <name type="scientific">Cavenderia fasciculata</name>
    <name type="common">Slime mold</name>
    <name type="synonym">Dictyostelium fasciculatum</name>
    <dbReference type="NCBI Taxonomy" id="261658"/>
    <lineage>
        <taxon>Eukaryota</taxon>
        <taxon>Amoebozoa</taxon>
        <taxon>Evosea</taxon>
        <taxon>Eumycetozoa</taxon>
        <taxon>Dictyostelia</taxon>
        <taxon>Acytosteliales</taxon>
        <taxon>Cavenderiaceae</taxon>
        <taxon>Cavenderia</taxon>
    </lineage>
</organism>
<evidence type="ECO:0000313" key="4">
    <source>
        <dbReference type="EMBL" id="EGG24222.1"/>
    </source>
</evidence>
<dbReference type="AlphaFoldDB" id="F4PKU8"/>